<dbReference type="EMBL" id="UZAI01017913">
    <property type="protein sequence ID" value="VDP31050.1"/>
    <property type="molecule type" value="Genomic_DNA"/>
</dbReference>
<reference evidence="1 2" key="1">
    <citation type="submission" date="2018-11" db="EMBL/GenBank/DDBJ databases">
        <authorList>
            <consortium name="Pathogen Informatics"/>
        </authorList>
    </citation>
    <scope>NUCLEOTIDE SEQUENCE [LARGE SCALE GENOMIC DNA]</scope>
    <source>
        <strain evidence="1 2">Zambia</strain>
    </source>
</reference>
<accession>A0A183MTA7</accession>
<keyword evidence="2" id="KW-1185">Reference proteome</keyword>
<name>A0A183MTA7_9TREM</name>
<proteinExistence type="predicted"/>
<protein>
    <submittedName>
        <fullName evidence="1">Uncharacterized protein</fullName>
    </submittedName>
</protein>
<evidence type="ECO:0000313" key="2">
    <source>
        <dbReference type="Proteomes" id="UP000277204"/>
    </source>
</evidence>
<dbReference type="AlphaFoldDB" id="A0A183MTA7"/>
<evidence type="ECO:0000313" key="1">
    <source>
        <dbReference type="EMBL" id="VDP31050.1"/>
    </source>
</evidence>
<sequence>MWLDDIDFADHQVLLSHMPEQIRDKTTSEAVFSALIGFNIRKGNGLTLKHNMEDTNIATFNGETLEEVETLT</sequence>
<organism evidence="1 2">
    <name type="scientific">Schistosoma margrebowiei</name>
    <dbReference type="NCBI Taxonomy" id="48269"/>
    <lineage>
        <taxon>Eukaryota</taxon>
        <taxon>Metazoa</taxon>
        <taxon>Spiralia</taxon>
        <taxon>Lophotrochozoa</taxon>
        <taxon>Platyhelminthes</taxon>
        <taxon>Trematoda</taxon>
        <taxon>Digenea</taxon>
        <taxon>Strigeidida</taxon>
        <taxon>Schistosomatoidea</taxon>
        <taxon>Schistosomatidae</taxon>
        <taxon>Schistosoma</taxon>
    </lineage>
</organism>
<gene>
    <name evidence="1" type="ORF">SMRZ_LOCUS19282</name>
</gene>
<dbReference type="Proteomes" id="UP000277204">
    <property type="component" value="Unassembled WGS sequence"/>
</dbReference>